<keyword evidence="2" id="KW-0749">Sporulation</keyword>
<dbReference type="InterPro" id="IPR020916">
    <property type="entry name" value="Gln_gamma-glutamylTfrase_bac"/>
</dbReference>
<keyword evidence="3 4" id="KW-0012">Acyltransferase</keyword>
<name>A0A9X2DSC3_9BACI</name>
<keyword evidence="1 4" id="KW-0808">Transferase</keyword>
<dbReference type="GO" id="GO:0030435">
    <property type="term" value="P:sporulation resulting in formation of a cellular spore"/>
    <property type="evidence" value="ECO:0007669"/>
    <property type="project" value="UniProtKB-KW"/>
</dbReference>
<evidence type="ECO:0000256" key="3">
    <source>
        <dbReference type="ARBA" id="ARBA00023315"/>
    </source>
</evidence>
<dbReference type="NCBIfam" id="NF002869">
    <property type="entry name" value="PRK03187.1"/>
    <property type="match status" value="1"/>
</dbReference>
<keyword evidence="5" id="KW-1185">Reference proteome</keyword>
<dbReference type="EMBL" id="JAMBOL010000009">
    <property type="protein sequence ID" value="MCM3714715.1"/>
    <property type="molecule type" value="Genomic_DNA"/>
</dbReference>
<dbReference type="RefSeq" id="WP_251223559.1">
    <property type="nucleotide sequence ID" value="NZ_JAMBOL010000009.1"/>
</dbReference>
<proteinExistence type="inferred from homology"/>
<evidence type="ECO:0000313" key="5">
    <source>
        <dbReference type="Proteomes" id="UP001139179"/>
    </source>
</evidence>
<organism evidence="4 5">
    <name type="scientific">Halalkalibacter oceani</name>
    <dbReference type="NCBI Taxonomy" id="1653776"/>
    <lineage>
        <taxon>Bacteria</taxon>
        <taxon>Bacillati</taxon>
        <taxon>Bacillota</taxon>
        <taxon>Bacilli</taxon>
        <taxon>Bacillales</taxon>
        <taxon>Bacillaceae</taxon>
        <taxon>Halalkalibacter</taxon>
    </lineage>
</organism>
<evidence type="ECO:0000313" key="4">
    <source>
        <dbReference type="EMBL" id="MCM3714715.1"/>
    </source>
</evidence>
<gene>
    <name evidence="4" type="ORF">M3202_11560</name>
</gene>
<dbReference type="Pfam" id="PF20085">
    <property type="entry name" value="TGL"/>
    <property type="match status" value="1"/>
</dbReference>
<evidence type="ECO:0000256" key="1">
    <source>
        <dbReference type="ARBA" id="ARBA00022679"/>
    </source>
</evidence>
<dbReference type="HAMAP" id="MF_00727">
    <property type="entry name" value="Tgl"/>
    <property type="match status" value="1"/>
</dbReference>
<dbReference type="Proteomes" id="UP001139179">
    <property type="component" value="Unassembled WGS sequence"/>
</dbReference>
<reference evidence="4" key="1">
    <citation type="submission" date="2022-05" db="EMBL/GenBank/DDBJ databases">
        <title>Comparative Genomics of Spacecraft Associated Microbes.</title>
        <authorList>
            <person name="Tran M.T."/>
            <person name="Wright A."/>
            <person name="Seuylemezian A."/>
            <person name="Eisen J."/>
            <person name="Coil D."/>
        </authorList>
    </citation>
    <scope>NUCLEOTIDE SEQUENCE</scope>
    <source>
        <strain evidence="4">214.1.1</strain>
    </source>
</reference>
<accession>A0A9X2DSC3</accession>
<dbReference type="AlphaFoldDB" id="A0A9X2DSC3"/>
<dbReference type="GO" id="GO:0003810">
    <property type="term" value="F:protein-glutamine gamma-glutamyltransferase activity"/>
    <property type="evidence" value="ECO:0007669"/>
    <property type="project" value="UniProtKB-EC"/>
</dbReference>
<sequence>MNGQAVDINQVQLAGVDNQQLNILERLGASSSVYRYDSYDQLAFELHMRVATVQAALLLQESNASFATFETARCNEQYWQLTRQGGFRLKPNVLPQIGIDDIFLQGHQYAFECAVAIVIIFYKATLGSIDKSLFNLLFANLYLFSWQYDEDLDLRTHEGDDFIPGDCVYFRNPDYDPASPEWQGENAIVIDRNLFFGHGIGLKTQQGMIDILNTKRRRLSQQSAYLDRHITRPNYNYLSQFRSLADRPPVRLSFSSSASPLSELIFAQVGSRLFLA</sequence>
<comment type="caution">
    <text evidence="4">The sequence shown here is derived from an EMBL/GenBank/DDBJ whole genome shotgun (WGS) entry which is preliminary data.</text>
</comment>
<protein>
    <submittedName>
        <fullName evidence="4">Protein-glutamine gamma-glutamyltransferase</fullName>
        <ecNumber evidence="4">2.3.2.13</ecNumber>
    </submittedName>
</protein>
<dbReference type="EC" id="2.3.2.13" evidence="4"/>
<evidence type="ECO:0000256" key="2">
    <source>
        <dbReference type="ARBA" id="ARBA00022969"/>
    </source>
</evidence>